<protein>
    <submittedName>
        <fullName evidence="2">Heterokaryon incompatibility protein-domain-containing protein</fullName>
    </submittedName>
</protein>
<keyword evidence="3" id="KW-1185">Reference proteome</keyword>
<organism evidence="2 3">
    <name type="scientific">Lasiosphaeris hirsuta</name>
    <dbReference type="NCBI Taxonomy" id="260670"/>
    <lineage>
        <taxon>Eukaryota</taxon>
        <taxon>Fungi</taxon>
        <taxon>Dikarya</taxon>
        <taxon>Ascomycota</taxon>
        <taxon>Pezizomycotina</taxon>
        <taxon>Sordariomycetes</taxon>
        <taxon>Sordariomycetidae</taxon>
        <taxon>Sordariales</taxon>
        <taxon>Lasiosphaeriaceae</taxon>
        <taxon>Lasiosphaeris</taxon>
    </lineage>
</organism>
<evidence type="ECO:0000313" key="2">
    <source>
        <dbReference type="EMBL" id="KAK0707780.1"/>
    </source>
</evidence>
<dbReference type="Proteomes" id="UP001172102">
    <property type="component" value="Unassembled WGS sequence"/>
</dbReference>
<dbReference type="Pfam" id="PF06985">
    <property type="entry name" value="HET"/>
    <property type="match status" value="1"/>
</dbReference>
<proteinExistence type="predicted"/>
<dbReference type="PANTHER" id="PTHR33112:SF10">
    <property type="entry name" value="TOL"/>
    <property type="match status" value="1"/>
</dbReference>
<dbReference type="AlphaFoldDB" id="A0AA40DLP7"/>
<dbReference type="InterPro" id="IPR010730">
    <property type="entry name" value="HET"/>
</dbReference>
<dbReference type="EMBL" id="JAUKUA010000006">
    <property type="protein sequence ID" value="KAK0707780.1"/>
    <property type="molecule type" value="Genomic_DNA"/>
</dbReference>
<gene>
    <name evidence="2" type="ORF">B0H67DRAFT_494677</name>
</gene>
<comment type="caution">
    <text evidence="2">The sequence shown here is derived from an EMBL/GenBank/DDBJ whole genome shotgun (WGS) entry which is preliminary data.</text>
</comment>
<name>A0AA40DLP7_9PEZI</name>
<accession>A0AA40DLP7</accession>
<feature type="non-terminal residue" evidence="2">
    <location>
        <position position="335"/>
    </location>
</feature>
<dbReference type="PANTHER" id="PTHR33112">
    <property type="entry name" value="DOMAIN PROTEIN, PUTATIVE-RELATED"/>
    <property type="match status" value="1"/>
</dbReference>
<sequence length="335" mass="37483">MKSPQTLRQIQRWLRQCDGGCSCPGEGGHQDCSVGLSGEAVEKKTILPSRLVDVRVPRLCITAGRRGQYTALSHRWGGKSPLTTTRTNLDDHKQRIPAQKLPKTFRDAIELTRRLGIRYIWIDSLCIVQDDAGDWAAESKQMGTIYERSYLTIAATSSVDGDGGLFQDTAVHDHVKFPCGSGPGHMYFTNYYPPSEIPMVDMELGPLNTRGWVFQERLLSRRILHFMPAQLYWECLGGIGFKHDLGHLHFHRAWEQALCYYSTRALTFPSDRLVALQGVMERLQKRTGFGCVLGHWSDSALCFIKSLAWAVAGPLYAYASPASPGPPSPAPSWSW</sequence>
<feature type="domain" description="Heterokaryon incompatibility" evidence="1">
    <location>
        <begin position="69"/>
        <end position="216"/>
    </location>
</feature>
<reference evidence="2" key="1">
    <citation type="submission" date="2023-06" db="EMBL/GenBank/DDBJ databases">
        <title>Genome-scale phylogeny and comparative genomics of the fungal order Sordariales.</title>
        <authorList>
            <consortium name="Lawrence Berkeley National Laboratory"/>
            <person name="Hensen N."/>
            <person name="Bonometti L."/>
            <person name="Westerberg I."/>
            <person name="Brannstrom I.O."/>
            <person name="Guillou S."/>
            <person name="Cros-Aarteil S."/>
            <person name="Calhoun S."/>
            <person name="Haridas S."/>
            <person name="Kuo A."/>
            <person name="Mondo S."/>
            <person name="Pangilinan J."/>
            <person name="Riley R."/>
            <person name="Labutti K."/>
            <person name="Andreopoulos B."/>
            <person name="Lipzen A."/>
            <person name="Chen C."/>
            <person name="Yanf M."/>
            <person name="Daum C."/>
            <person name="Ng V."/>
            <person name="Clum A."/>
            <person name="Steindorff A."/>
            <person name="Ohm R."/>
            <person name="Martin F."/>
            <person name="Silar P."/>
            <person name="Natvig D."/>
            <person name="Lalanne C."/>
            <person name="Gautier V."/>
            <person name="Ament-Velasquez S.L."/>
            <person name="Kruys A."/>
            <person name="Hutchinson M.I."/>
            <person name="Powell A.J."/>
            <person name="Barry K."/>
            <person name="Miller A.N."/>
            <person name="Grigoriev I.V."/>
            <person name="Debuchy R."/>
            <person name="Gladieux P."/>
            <person name="Thoren M.H."/>
            <person name="Johannesson H."/>
        </authorList>
    </citation>
    <scope>NUCLEOTIDE SEQUENCE</scope>
    <source>
        <strain evidence="2">SMH4607-1</strain>
    </source>
</reference>
<evidence type="ECO:0000313" key="3">
    <source>
        <dbReference type="Proteomes" id="UP001172102"/>
    </source>
</evidence>
<evidence type="ECO:0000259" key="1">
    <source>
        <dbReference type="Pfam" id="PF06985"/>
    </source>
</evidence>